<feature type="compositionally biased region" description="Basic and acidic residues" evidence="1">
    <location>
        <begin position="252"/>
        <end position="261"/>
    </location>
</feature>
<accession>A0A7S1JV64</accession>
<evidence type="ECO:0000256" key="2">
    <source>
        <dbReference type="SAM" id="SignalP"/>
    </source>
</evidence>
<gene>
    <name evidence="3" type="ORF">VBRA1451_LOCUS10167</name>
</gene>
<feature type="chain" id="PRO_5030923831" evidence="2">
    <location>
        <begin position="26"/>
        <end position="544"/>
    </location>
</feature>
<sequence length="544" mass="58886">MVLDVGILALTLINVLLHIHNPWQAAHHSTPRTCICSCDGQTPIHLNNHTNTNTNTNTARQSSSLPAAAPAVKAKKSTPQGDQPQQQPPPPPPRSIVAGPGSYSLKAWQAEFPWLGAATSEEDGQLVLFCSWCRAAHPQYLRNIKSAKPWTRGVTGKGSIHHAKMTRHDVSATHFNSAVEQFGPQLTGLPKEYAARIMQHNRDREQHKAERREKRRRESSPVGPVGGDSAAPEEMTRAARDRARAALAREQGINREVKPELKPPVPARWPDGSAAASAPRSLAPGVAAGRPVSPHSMSGAAMPMMPGDDVDRDGGGSSEQETGSSSKCDICGEEVGVGELGRHNAQSKDLHLSILKASNAFLQQRLTEMAQIAASQSSRASRTWRFKIPEIEKVIEMAPERAPIRFPFIAGGVEGLAVSFVPRRDSEYCGLFLWGPSDKHLSLRGSLYLGSTTGHPTNPASNTTDGNSSSNHTTPLCIILDKDFCPERTSWGQSHVCHHDEIPLYTDADGSLAVSVEIESLVVMRQADLGQGRSVMVGEEVYTH</sequence>
<dbReference type="EMBL" id="HBGB01017533">
    <property type="protein sequence ID" value="CAD9055102.1"/>
    <property type="molecule type" value="Transcribed_RNA"/>
</dbReference>
<protein>
    <submittedName>
        <fullName evidence="3">Uncharacterized protein</fullName>
    </submittedName>
</protein>
<feature type="signal peptide" evidence="2">
    <location>
        <begin position="1"/>
        <end position="25"/>
    </location>
</feature>
<name>A0A7S1JV64_9ALVE</name>
<organism evidence="3">
    <name type="scientific">Vitrella brassicaformis</name>
    <dbReference type="NCBI Taxonomy" id="1169539"/>
    <lineage>
        <taxon>Eukaryota</taxon>
        <taxon>Sar</taxon>
        <taxon>Alveolata</taxon>
        <taxon>Colpodellida</taxon>
        <taxon>Vitrellaceae</taxon>
        <taxon>Vitrella</taxon>
    </lineage>
</organism>
<feature type="compositionally biased region" description="Low complexity" evidence="1">
    <location>
        <begin position="49"/>
        <end position="85"/>
    </location>
</feature>
<feature type="region of interest" description="Disordered" evidence="1">
    <location>
        <begin position="49"/>
        <end position="100"/>
    </location>
</feature>
<feature type="compositionally biased region" description="Basic and acidic residues" evidence="1">
    <location>
        <begin position="234"/>
        <end position="244"/>
    </location>
</feature>
<reference evidence="3" key="1">
    <citation type="submission" date="2021-01" db="EMBL/GenBank/DDBJ databases">
        <authorList>
            <person name="Corre E."/>
            <person name="Pelletier E."/>
            <person name="Niang G."/>
            <person name="Scheremetjew M."/>
            <person name="Finn R."/>
            <person name="Kale V."/>
            <person name="Holt S."/>
            <person name="Cochrane G."/>
            <person name="Meng A."/>
            <person name="Brown T."/>
            <person name="Cohen L."/>
        </authorList>
    </citation>
    <scope>NUCLEOTIDE SEQUENCE</scope>
    <source>
        <strain evidence="3">CCMP3346</strain>
    </source>
</reference>
<feature type="compositionally biased region" description="Basic and acidic residues" evidence="1">
    <location>
        <begin position="200"/>
        <end position="219"/>
    </location>
</feature>
<proteinExistence type="predicted"/>
<evidence type="ECO:0000313" key="3">
    <source>
        <dbReference type="EMBL" id="CAD9055102.1"/>
    </source>
</evidence>
<evidence type="ECO:0000256" key="1">
    <source>
        <dbReference type="SAM" id="MobiDB-lite"/>
    </source>
</evidence>
<feature type="compositionally biased region" description="Low complexity" evidence="1">
    <location>
        <begin position="273"/>
        <end position="284"/>
    </location>
</feature>
<dbReference type="AlphaFoldDB" id="A0A7S1JV64"/>
<keyword evidence="2" id="KW-0732">Signal</keyword>
<feature type="region of interest" description="Disordered" evidence="1">
    <location>
        <begin position="200"/>
        <end position="330"/>
    </location>
</feature>